<protein>
    <submittedName>
        <fullName evidence="2">DUF1430 domain-containing protein</fullName>
    </submittedName>
</protein>
<feature type="transmembrane region" description="Helical" evidence="1">
    <location>
        <begin position="234"/>
        <end position="253"/>
    </location>
</feature>
<feature type="transmembrane region" description="Helical" evidence="1">
    <location>
        <begin position="684"/>
        <end position="704"/>
    </location>
</feature>
<keyword evidence="1" id="KW-0472">Membrane</keyword>
<sequence>MIGLVFFTSNLFLLFFENNKNMVDIIYGDNTILHIDYGKANPEADNKYLIDSLISFSIEREINISQYKFLSENQLNIYSTNILQDSKFKLKSGHIRVENGAFLTNSTNENVSGQIGEIHFPLSTWDLRIYNIEDVKNVGLGDEFYMRGASDDTIEAFIDQFSSYGTISKSNIEISNLSLININLLVVTIFSVFLFGIGLFYYLSLIKKTIAVRLLWGFSTWQTLISISQMFSRFLLYLILTSIGALIGFVIILDQQYFLFNFLVFFLINNTLVVGFLLLFVYLGLCVIQKLDKNMYSLRGKLPFEKIQWASVVLKTVVSIILFVVISTTLTNMNELNTKLVALDYWNQSQDVYRVQLGVLGRNVTNDLEAERDLNDSLFSFYKDVELNNQAFLINSENFRNTGYQKNGEPIYQYTVNTTNDELYSPYGRRIIINTNYLRVNPITGSYEKDVINELRDDEDVLNLLVPERFKQIENKITSSYRDWFYFQKVHVNNIYNEELGYPINNKTIDELKINIVYVKNDQEYFTFNSQTGNQENKILDPIVIIYNDSLDTSNMGAYATTSLFFEDLSQGNAYNNMLPSISKTNVPEINNVVSVYSEAHSEVANRKWTLFQQMVGFVISVILSIILVATFAWAYYSSNIYRISIKYLFGHSNLAINKDIVLSIFASNIIAGLVAFLLYNKMIILTMTCTVLIIDLFIIRLLSSSLRKEKMNKILKGDRI</sequence>
<feature type="transmembrane region" description="Helical" evidence="1">
    <location>
        <begin position="309"/>
        <end position="330"/>
    </location>
</feature>
<gene>
    <name evidence="2" type="ORF">ACINKY_09060</name>
</gene>
<evidence type="ECO:0000256" key="1">
    <source>
        <dbReference type="SAM" id="Phobius"/>
    </source>
</evidence>
<feature type="transmembrane region" description="Helical" evidence="1">
    <location>
        <begin position="615"/>
        <end position="637"/>
    </location>
</feature>
<proteinExistence type="predicted"/>
<feature type="transmembrane region" description="Helical" evidence="1">
    <location>
        <begin position="179"/>
        <end position="204"/>
    </location>
</feature>
<organism evidence="2 3">
    <name type="scientific">Paenibacillus illinoisensis</name>
    <dbReference type="NCBI Taxonomy" id="59845"/>
    <lineage>
        <taxon>Bacteria</taxon>
        <taxon>Bacillati</taxon>
        <taxon>Bacillota</taxon>
        <taxon>Bacilli</taxon>
        <taxon>Bacillales</taxon>
        <taxon>Paenibacillaceae</taxon>
        <taxon>Paenibacillus</taxon>
    </lineage>
</organism>
<feature type="transmembrane region" description="Helical" evidence="1">
    <location>
        <begin position="657"/>
        <end position="678"/>
    </location>
</feature>
<feature type="transmembrane region" description="Helical" evidence="1">
    <location>
        <begin position="259"/>
        <end position="288"/>
    </location>
</feature>
<dbReference type="NCBIfam" id="TIGR01654">
    <property type="entry name" value="bact_immun_7tm"/>
    <property type="match status" value="1"/>
</dbReference>
<accession>A0ABW8HRQ5</accession>
<name>A0ABW8HRQ5_9BACL</name>
<keyword evidence="1" id="KW-0812">Transmembrane</keyword>
<keyword evidence="1" id="KW-1133">Transmembrane helix</keyword>
<evidence type="ECO:0000313" key="2">
    <source>
        <dbReference type="EMBL" id="MFK0522346.1"/>
    </source>
</evidence>
<comment type="caution">
    <text evidence="2">The sequence shown here is derived from an EMBL/GenBank/DDBJ whole genome shotgun (WGS) entry which is preliminary data.</text>
</comment>
<reference evidence="2 3" key="1">
    <citation type="submission" date="2024-11" db="EMBL/GenBank/DDBJ databases">
        <title>Identification and Characterization of a Novel Fosfomycin Bacillithiol Transferase FosB8 in Paenibacillus illinoisensis.</title>
        <authorList>
            <person name="Lu W."/>
        </authorList>
    </citation>
    <scope>NUCLEOTIDE SEQUENCE [LARGE SCALE GENOMIC DNA]</scope>
    <source>
        <strain evidence="2 3">WP77</strain>
    </source>
</reference>
<keyword evidence="3" id="KW-1185">Reference proteome</keyword>
<evidence type="ECO:0000313" key="3">
    <source>
        <dbReference type="Proteomes" id="UP001618531"/>
    </source>
</evidence>
<dbReference type="EMBL" id="JBIYSL010000002">
    <property type="protein sequence ID" value="MFK0522346.1"/>
    <property type="molecule type" value="Genomic_DNA"/>
</dbReference>
<dbReference type="Pfam" id="PF07242">
    <property type="entry name" value="DUF1430"/>
    <property type="match status" value="1"/>
</dbReference>
<dbReference type="Proteomes" id="UP001618531">
    <property type="component" value="Unassembled WGS sequence"/>
</dbReference>
<dbReference type="InterPro" id="IPR006541">
    <property type="entry name" value="Bacteriocin_ass"/>
</dbReference>